<dbReference type="InterPro" id="IPR013670">
    <property type="entry name" value="EcoEI_R_C_dom"/>
</dbReference>
<dbReference type="RefSeq" id="WP_117398625.1">
    <property type="nucleotide sequence ID" value="NZ_QVNQ01000002.1"/>
</dbReference>
<dbReference type="PANTHER" id="PTHR47396:SF1">
    <property type="entry name" value="ATP-DEPENDENT HELICASE IRC3-RELATED"/>
    <property type="match status" value="1"/>
</dbReference>
<dbReference type="InterPro" id="IPR001650">
    <property type="entry name" value="Helicase_C-like"/>
</dbReference>
<dbReference type="OrthoDB" id="9776021at2"/>
<dbReference type="InterPro" id="IPR014001">
    <property type="entry name" value="Helicase_ATP-bd"/>
</dbReference>
<organism evidence="4 5">
    <name type="scientific">Actinomadura spongiicola</name>
    <dbReference type="NCBI Taxonomy" id="2303421"/>
    <lineage>
        <taxon>Bacteria</taxon>
        <taxon>Bacillati</taxon>
        <taxon>Actinomycetota</taxon>
        <taxon>Actinomycetes</taxon>
        <taxon>Streptosporangiales</taxon>
        <taxon>Thermomonosporaceae</taxon>
        <taxon>Actinomadura</taxon>
    </lineage>
</organism>
<evidence type="ECO:0000313" key="4">
    <source>
        <dbReference type="EMBL" id="RFS86340.1"/>
    </source>
</evidence>
<dbReference type="InterPro" id="IPR050742">
    <property type="entry name" value="Helicase_Restrict-Modif_Enz"/>
</dbReference>
<dbReference type="Proteomes" id="UP000262882">
    <property type="component" value="Unassembled WGS sequence"/>
</dbReference>
<keyword evidence="1" id="KW-0175">Coiled coil</keyword>
<dbReference type="GO" id="GO:0009307">
    <property type="term" value="P:DNA restriction-modification system"/>
    <property type="evidence" value="ECO:0007669"/>
    <property type="project" value="UniProtKB-KW"/>
</dbReference>
<feature type="compositionally biased region" description="Polar residues" evidence="2">
    <location>
        <begin position="786"/>
        <end position="795"/>
    </location>
</feature>
<dbReference type="GO" id="GO:0005524">
    <property type="term" value="F:ATP binding"/>
    <property type="evidence" value="ECO:0007669"/>
    <property type="project" value="UniProtKB-KW"/>
</dbReference>
<dbReference type="Pfam" id="PF08463">
    <property type="entry name" value="EcoEI_R_C"/>
    <property type="match status" value="1"/>
</dbReference>
<evidence type="ECO:0000256" key="1">
    <source>
        <dbReference type="SAM" id="Coils"/>
    </source>
</evidence>
<evidence type="ECO:0000259" key="3">
    <source>
        <dbReference type="PROSITE" id="PS51192"/>
    </source>
</evidence>
<dbReference type="SUPFAM" id="SSF52540">
    <property type="entry name" value="P-loop containing nucleoside triphosphate hydrolases"/>
    <property type="match status" value="1"/>
</dbReference>
<dbReference type="AlphaFoldDB" id="A0A372GLU1"/>
<dbReference type="Gene3D" id="3.40.50.300">
    <property type="entry name" value="P-loop containing nucleotide triphosphate hydrolases"/>
    <property type="match status" value="2"/>
</dbReference>
<comment type="caution">
    <text evidence="4">The sequence shown here is derived from an EMBL/GenBank/DDBJ whole genome shotgun (WGS) entry which is preliminary data.</text>
</comment>
<dbReference type="SMART" id="SM00487">
    <property type="entry name" value="DEXDc"/>
    <property type="match status" value="1"/>
</dbReference>
<feature type="region of interest" description="Disordered" evidence="2">
    <location>
        <begin position="777"/>
        <end position="796"/>
    </location>
</feature>
<dbReference type="Pfam" id="PF13643">
    <property type="entry name" value="DUF4145"/>
    <property type="match status" value="1"/>
</dbReference>
<dbReference type="GO" id="GO:0009035">
    <property type="term" value="F:type I site-specific deoxyribonuclease activity"/>
    <property type="evidence" value="ECO:0007669"/>
    <property type="project" value="UniProtKB-EC"/>
</dbReference>
<dbReference type="InterPro" id="IPR025285">
    <property type="entry name" value="DUF4145"/>
</dbReference>
<evidence type="ECO:0000256" key="2">
    <source>
        <dbReference type="SAM" id="MobiDB-lite"/>
    </source>
</evidence>
<dbReference type="PROSITE" id="PS51192">
    <property type="entry name" value="HELICASE_ATP_BIND_1"/>
    <property type="match status" value="1"/>
</dbReference>
<feature type="coiled-coil region" evidence="1">
    <location>
        <begin position="151"/>
        <end position="199"/>
    </location>
</feature>
<dbReference type="CDD" id="cd18799">
    <property type="entry name" value="SF2_C_EcoAI-like"/>
    <property type="match status" value="1"/>
</dbReference>
<feature type="domain" description="Helicase ATP-binding" evidence="3">
    <location>
        <begin position="368"/>
        <end position="525"/>
    </location>
</feature>
<dbReference type="Pfam" id="PF04851">
    <property type="entry name" value="ResIII"/>
    <property type="match status" value="1"/>
</dbReference>
<dbReference type="PANTHER" id="PTHR47396">
    <property type="entry name" value="TYPE I RESTRICTION ENZYME ECOKI R PROTEIN"/>
    <property type="match status" value="1"/>
</dbReference>
<reference evidence="4 5" key="1">
    <citation type="submission" date="2018-08" db="EMBL/GenBank/DDBJ databases">
        <title>Actinomadura spongicola sp. nov., isolated from marine sponge Leucetta chagosensis.</title>
        <authorList>
            <person name="Li L."/>
            <person name="Lin H.W."/>
        </authorList>
    </citation>
    <scope>NUCLEOTIDE SEQUENCE [LARGE SCALE GENOMIC DNA]</scope>
    <source>
        <strain evidence="4 5">LHW52907</strain>
    </source>
</reference>
<dbReference type="EMBL" id="QVNQ01000002">
    <property type="protein sequence ID" value="RFS86340.1"/>
    <property type="molecule type" value="Genomic_DNA"/>
</dbReference>
<gene>
    <name evidence="4" type="ORF">D0T12_07010</name>
</gene>
<dbReference type="InterPro" id="IPR027417">
    <property type="entry name" value="P-loop_NTPase"/>
</dbReference>
<sequence length="1144" mass="129716">MSNFGFLKGEWPDLYDEAVRAEGLANADPRASCFYARRTLELAVNWLYRADGALKLPYRGDLAALIAEPTLTQVVGPPIRTKMDVIRRQGNAAVHRQGPVSAGDAVRTVTELFHVMYWIARHYARSPGGAPVSALEFDTSLIPTPESSGVRKRKQTELRELAERYARQQEELVKERRRTQDLDKEVAKLRAEIKAAKVANTVQPDTHDYDEAETRVLIIDLLLKEAGWRLDKDDDREFPVTGLPSKSGNGKVDYVLWDDNGKPLGLVEAKRTTKDATTGKQQAKLYADALERQFGQRPVIFYTNGYQTFIWDDVTYPPREIQGFYTKDQLRTLIQRRTSRQALAGVGINDEIAGRHYQSRAIRRIAEAFERDRQREALLVMATGSGKTRTVIALVDLLQRAHWIKRVLFLADRQALVTQATNAFKAHLPSTPIVNLLADRREDGRVYISTYPTMMGLINETDGDLRRFGPGYFDLVIIDEAHRSVYQKYGAIFDYFDALLVGLTATPKDEIDRNTYRLFNLEDGVPTDVYGLDEAVSEGYLVPPYAVNVPLKFPQRGICYDDLPEQEKQTWELLDWDEDDGIPDQVSADDVNRFLFNEDTIDKMLQTLMEYGARVEGGDRLGKTIVFARNKKHAEFIVERFDRLYPEHRGDFARVITHDAAYAQDLIDKFSMRNSPPHIAVSVDMLDTGIDIPEVVNLVFAKLVRSKTKFWQMIGRGTRLCPDLFGPNNDKQGFLVFDLGRNVEFFNQDITTTEGRVQPSLSERLFRQRAELLYGLDLENPAPEPSTDSDGTQSEAGLRRDLAARLQEEVSGMNPGNIEVRRRLAEVERYQDPANWQRITAEKRDELTENLAGLPTEFREDENGEEAKRFDLLALRLQLAVLNGDPAYDALRDQVQEIAEALLDPTTLNNPIVARERELLSDVTMDEWWQDVSLPMLELMRRRLRVLAKLIQKAKKGVLYTDFEDELGELTQAELRGVSLGTNRTRFESKVRTYLRSHENELPVQKLLRNRQITSLDIRHLEDVFINSGFGTSDDIDQVKEEYGQLGLFLRSITGLEYEAATAAFDRFQAGRTFSAAQLHFLQILIGFLAKNGIVDIGDLYEPPFTGLAPGGPEDIFTNAEVTSIQHVLEHVRSTAVPTGSQAG</sequence>
<dbReference type="InterPro" id="IPR006935">
    <property type="entry name" value="Helicase/UvrB_N"/>
</dbReference>
<dbReference type="Gene3D" id="3.90.1570.30">
    <property type="match status" value="1"/>
</dbReference>
<protein>
    <submittedName>
        <fullName evidence="4">DUF4145 domain-containing protein</fullName>
    </submittedName>
</protein>
<dbReference type="Pfam" id="PF00271">
    <property type="entry name" value="Helicase_C"/>
    <property type="match status" value="1"/>
</dbReference>
<keyword evidence="5" id="KW-1185">Reference proteome</keyword>
<dbReference type="Pfam" id="PF04313">
    <property type="entry name" value="HSDR_N"/>
    <property type="match status" value="1"/>
</dbReference>
<dbReference type="GO" id="GO:0005829">
    <property type="term" value="C:cytosol"/>
    <property type="evidence" value="ECO:0007669"/>
    <property type="project" value="TreeGrafter"/>
</dbReference>
<dbReference type="CDD" id="cd18032">
    <property type="entry name" value="DEXHc_RE_I_III_res"/>
    <property type="match status" value="1"/>
</dbReference>
<proteinExistence type="predicted"/>
<accession>A0A372GLU1</accession>
<evidence type="ECO:0000313" key="5">
    <source>
        <dbReference type="Proteomes" id="UP000262882"/>
    </source>
</evidence>
<dbReference type="GO" id="GO:0003677">
    <property type="term" value="F:DNA binding"/>
    <property type="evidence" value="ECO:0007669"/>
    <property type="project" value="UniProtKB-KW"/>
</dbReference>
<dbReference type="InterPro" id="IPR007409">
    <property type="entry name" value="Restrct_endonuc_type1_HsdR_N"/>
</dbReference>
<name>A0A372GLU1_9ACTN</name>